<reference evidence="5 9" key="3">
    <citation type="journal article" date="2020" name="Microb. Genom.">
        <title>Analysis of complete Campylobacter concisus genomes identifies genomospecies features, secretion systems and novel plasmids and their association with severe ulcerative colitis.</title>
        <authorList>
            <person name="Liu F."/>
            <person name="Chen S."/>
            <person name="Luu L.D.W."/>
            <person name="Lee S.A."/>
            <person name="Tay A.C.Y."/>
            <person name="Wu R."/>
            <person name="Riordan S.M."/>
            <person name="Lan R."/>
            <person name="Liu L."/>
            <person name="Zhang L."/>
        </authorList>
    </citation>
    <scope>NUCLEOTIDE SEQUENCE [LARGE SCALE GENOMIC DNA]</scope>
    <source>
        <strain evidence="5 9">H16O-S1</strain>
    </source>
</reference>
<evidence type="ECO:0000313" key="6">
    <source>
        <dbReference type="Proteomes" id="UP000196317"/>
    </source>
</evidence>
<dbReference type="OMA" id="VANIHCE"/>
<dbReference type="EMBL" id="CP021642">
    <property type="protein sequence ID" value="AVX43564.1"/>
    <property type="molecule type" value="Genomic_DNA"/>
</dbReference>
<name>A0A1Y5MU31_9BACT</name>
<dbReference type="EMBL" id="CP060707">
    <property type="protein sequence ID" value="QPH89522.1"/>
    <property type="molecule type" value="Genomic_DNA"/>
</dbReference>
<accession>A0A1Y5MU31</accession>
<dbReference type="CDD" id="cd00371">
    <property type="entry name" value="HMA"/>
    <property type="match status" value="1"/>
</dbReference>
<evidence type="ECO:0000313" key="4">
    <source>
        <dbReference type="EMBL" id="QPH89522.1"/>
    </source>
</evidence>
<evidence type="ECO:0000313" key="8">
    <source>
        <dbReference type="Proteomes" id="UP000594508"/>
    </source>
</evidence>
<feature type="domain" description="HMA" evidence="1">
    <location>
        <begin position="3"/>
        <end position="62"/>
    </location>
</feature>
<reference evidence="7 8" key="2">
    <citation type="journal article" date="2018" name="Emerg. Microbes Infect.">
        <title>Genomic analysis of oral Campylobacter concisus strains identified a potential bacterial molecular marker associated with active Crohn's disease.</title>
        <authorList>
            <person name="Liu F."/>
            <person name="Ma R."/>
            <person name="Tay C.Y.A."/>
            <person name="Octavia S."/>
            <person name="Lan R."/>
            <person name="Chung H.K.L."/>
            <person name="Riordan S.M."/>
            <person name="Grimm M.C."/>
            <person name="Leong R.W."/>
            <person name="Tanaka M.M."/>
            <person name="Connor S."/>
            <person name="Zhang L."/>
        </authorList>
    </citation>
    <scope>NUCLEOTIDE SEQUENCE [LARGE SCALE GENOMIC DNA]</scope>
    <source>
        <strain evidence="5 9">H16O-S1</strain>
        <strain evidence="4 8">P1CDO2</strain>
        <strain evidence="2 7">P2CDO4</strain>
    </source>
</reference>
<dbReference type="InterPro" id="IPR036163">
    <property type="entry name" value="HMA_dom_sf"/>
</dbReference>
<evidence type="ECO:0000313" key="3">
    <source>
        <dbReference type="EMBL" id="OUT09225.1"/>
    </source>
</evidence>
<dbReference type="SUPFAM" id="SSF55008">
    <property type="entry name" value="HMA, heavy metal-associated domain"/>
    <property type="match status" value="1"/>
</dbReference>
<protein>
    <submittedName>
        <fullName evidence="3">Heavy metal transport/detoxification protein</fullName>
    </submittedName>
    <submittedName>
        <fullName evidence="4">Heavy-metal-associated domain-containing protein</fullName>
    </submittedName>
</protein>
<evidence type="ECO:0000313" key="7">
    <source>
        <dbReference type="Proteomes" id="UP000241854"/>
    </source>
</evidence>
<dbReference type="EMBL" id="NDYN01000001">
    <property type="protein sequence ID" value="OUT09225.1"/>
    <property type="molecule type" value="Genomic_DNA"/>
</dbReference>
<reference evidence="3 6" key="1">
    <citation type="submission" date="2017-04" db="EMBL/GenBank/DDBJ databases">
        <title>Complete genome of Campylobacter concisus ATCC 33237T and draft genomes for an additional eight well characterized C. concisus strains.</title>
        <authorList>
            <person name="Cornelius A.J."/>
            <person name="Miller W.G."/>
            <person name="Lastovica A.J."/>
            <person name="On S.L."/>
            <person name="French N.P."/>
            <person name="Vandenberg O."/>
            <person name="Biggs P.J."/>
        </authorList>
    </citation>
    <scope>NUCLEOTIDE SEQUENCE [LARGE SCALE GENOMIC DNA]</scope>
    <source>
        <strain evidence="3 6">CCUG 19995</strain>
    </source>
</reference>
<dbReference type="Proteomes" id="UP000594508">
    <property type="component" value="Chromosome"/>
</dbReference>
<dbReference type="Pfam" id="PF00403">
    <property type="entry name" value="HMA"/>
    <property type="match status" value="1"/>
</dbReference>
<dbReference type="AlphaFoldDB" id="A0A1Y5MU31"/>
<evidence type="ECO:0000313" key="2">
    <source>
        <dbReference type="EMBL" id="AVX43564.1"/>
    </source>
</evidence>
<gene>
    <name evidence="3" type="ORF">B9N65_02450</name>
    <name evidence="2" type="ORF">CCS77_0503</name>
    <name evidence="5" type="ORF">CVS89_02590</name>
    <name evidence="4" type="ORF">CVT00_07615</name>
</gene>
<dbReference type="Gene3D" id="3.30.70.100">
    <property type="match status" value="1"/>
</dbReference>
<dbReference type="InterPro" id="IPR006121">
    <property type="entry name" value="HMA_dom"/>
</dbReference>
<reference evidence="4" key="4">
    <citation type="submission" date="2020-08" db="EMBL/GenBank/DDBJ databases">
        <title>Analysis of Completed Campylobacter concisus Genomes Identified Genomospecies Features, Novel plasmids and Their Association with Severe Ulcerative Colitis.</title>
        <authorList>
            <person name="Zhang L."/>
        </authorList>
    </citation>
    <scope>NUCLEOTIDE SEQUENCE</scope>
    <source>
        <strain evidence="4">P1CDO2</strain>
    </source>
</reference>
<evidence type="ECO:0000313" key="5">
    <source>
        <dbReference type="EMBL" id="QPH97174.1"/>
    </source>
</evidence>
<sequence length="67" mass="7604">MKTFEVNNVHCQNCANTIKNALEDDFGEIKVDLSKEPRQVSLDIKDGDVEKFKSEMADLGFDVIKEL</sequence>
<organism evidence="3 6">
    <name type="scientific">Campylobacter concisus</name>
    <dbReference type="NCBI Taxonomy" id="199"/>
    <lineage>
        <taxon>Bacteria</taxon>
        <taxon>Pseudomonadati</taxon>
        <taxon>Campylobacterota</taxon>
        <taxon>Epsilonproteobacteria</taxon>
        <taxon>Campylobacterales</taxon>
        <taxon>Campylobacteraceae</taxon>
        <taxon>Campylobacter</taxon>
    </lineage>
</organism>
<dbReference type="RefSeq" id="WP_004317198.1">
    <property type="nucleotide sequence ID" value="NZ_CABFLX010000011.1"/>
</dbReference>
<dbReference type="EMBL" id="CP049263">
    <property type="protein sequence ID" value="QPH97174.1"/>
    <property type="molecule type" value="Genomic_DNA"/>
</dbReference>
<evidence type="ECO:0000313" key="9">
    <source>
        <dbReference type="Proteomes" id="UP000594571"/>
    </source>
</evidence>
<dbReference type="Proteomes" id="UP000196317">
    <property type="component" value="Unassembled WGS sequence"/>
</dbReference>
<dbReference type="Proteomes" id="UP000594571">
    <property type="component" value="Chromosome"/>
</dbReference>
<dbReference type="Proteomes" id="UP000241854">
    <property type="component" value="Chromosome"/>
</dbReference>
<dbReference type="GO" id="GO:0046872">
    <property type="term" value="F:metal ion binding"/>
    <property type="evidence" value="ECO:0007669"/>
    <property type="project" value="InterPro"/>
</dbReference>
<evidence type="ECO:0000259" key="1">
    <source>
        <dbReference type="Pfam" id="PF00403"/>
    </source>
</evidence>
<proteinExistence type="predicted"/>